<evidence type="ECO:0000313" key="1">
    <source>
        <dbReference type="EnsemblMetazoa" id="MESCA009406-PA"/>
    </source>
</evidence>
<sequence>VKLHNDLNTLTTERPGSVSQRLGGIICTSTQSLQTITTTASKDFDDLSSNAHPTKVAKCICPSLALVDPCQMMGHRRGENKSIEKRTRF</sequence>
<dbReference type="EMBL" id="CAQQ02376748">
    <property type="status" value="NOT_ANNOTATED_CDS"/>
    <property type="molecule type" value="Genomic_DNA"/>
</dbReference>
<dbReference type="HOGENOM" id="CLU_2461102_0_0_1"/>
<dbReference type="Proteomes" id="UP000015102">
    <property type="component" value="Unassembled WGS sequence"/>
</dbReference>
<protein>
    <submittedName>
        <fullName evidence="1">Uncharacterized protein</fullName>
    </submittedName>
</protein>
<evidence type="ECO:0000313" key="2">
    <source>
        <dbReference type="Proteomes" id="UP000015102"/>
    </source>
</evidence>
<dbReference type="EnsemblMetazoa" id="MESCA009406-RA">
    <property type="protein sequence ID" value="MESCA009406-PA"/>
    <property type="gene ID" value="MESCA009406"/>
</dbReference>
<keyword evidence="2" id="KW-1185">Reference proteome</keyword>
<proteinExistence type="predicted"/>
<dbReference type="AlphaFoldDB" id="T1GZU9"/>
<name>T1GZU9_MEGSC</name>
<reference evidence="1" key="2">
    <citation type="submission" date="2015-06" db="UniProtKB">
        <authorList>
            <consortium name="EnsemblMetazoa"/>
        </authorList>
    </citation>
    <scope>IDENTIFICATION</scope>
</reference>
<accession>T1GZU9</accession>
<organism evidence="1 2">
    <name type="scientific">Megaselia scalaris</name>
    <name type="common">Humpbacked fly</name>
    <name type="synonym">Phora scalaris</name>
    <dbReference type="NCBI Taxonomy" id="36166"/>
    <lineage>
        <taxon>Eukaryota</taxon>
        <taxon>Metazoa</taxon>
        <taxon>Ecdysozoa</taxon>
        <taxon>Arthropoda</taxon>
        <taxon>Hexapoda</taxon>
        <taxon>Insecta</taxon>
        <taxon>Pterygota</taxon>
        <taxon>Neoptera</taxon>
        <taxon>Endopterygota</taxon>
        <taxon>Diptera</taxon>
        <taxon>Brachycera</taxon>
        <taxon>Muscomorpha</taxon>
        <taxon>Platypezoidea</taxon>
        <taxon>Phoridae</taxon>
        <taxon>Megaseliini</taxon>
        <taxon>Megaselia</taxon>
    </lineage>
</organism>
<reference evidence="2" key="1">
    <citation type="submission" date="2013-02" db="EMBL/GenBank/DDBJ databases">
        <authorList>
            <person name="Hughes D."/>
        </authorList>
    </citation>
    <scope>NUCLEOTIDE SEQUENCE</scope>
    <source>
        <strain>Durham</strain>
        <strain evidence="2">NC isolate 2 -- Noor lab</strain>
    </source>
</reference>
<dbReference type="EMBL" id="CAQQ02376747">
    <property type="status" value="NOT_ANNOTATED_CDS"/>
    <property type="molecule type" value="Genomic_DNA"/>
</dbReference>